<comment type="caution">
    <text evidence="1">The sequence shown here is derived from an EMBL/GenBank/DDBJ whole genome shotgun (WGS) entry which is preliminary data.</text>
</comment>
<organism evidence="1 2">
    <name type="scientific">Xenoophorus captivus</name>
    <dbReference type="NCBI Taxonomy" id="1517983"/>
    <lineage>
        <taxon>Eukaryota</taxon>
        <taxon>Metazoa</taxon>
        <taxon>Chordata</taxon>
        <taxon>Craniata</taxon>
        <taxon>Vertebrata</taxon>
        <taxon>Euteleostomi</taxon>
        <taxon>Actinopterygii</taxon>
        <taxon>Neopterygii</taxon>
        <taxon>Teleostei</taxon>
        <taxon>Neoteleostei</taxon>
        <taxon>Acanthomorphata</taxon>
        <taxon>Ovalentaria</taxon>
        <taxon>Atherinomorphae</taxon>
        <taxon>Cyprinodontiformes</taxon>
        <taxon>Goodeidae</taxon>
        <taxon>Xenoophorus</taxon>
    </lineage>
</organism>
<evidence type="ECO:0000313" key="2">
    <source>
        <dbReference type="Proteomes" id="UP001434883"/>
    </source>
</evidence>
<evidence type="ECO:0000313" key="1">
    <source>
        <dbReference type="EMBL" id="MEQ2203906.1"/>
    </source>
</evidence>
<keyword evidence="2" id="KW-1185">Reference proteome</keyword>
<accession>A0ABV0R794</accession>
<protein>
    <submittedName>
        <fullName evidence="1">Uncharacterized protein</fullName>
    </submittedName>
</protein>
<sequence>MPRVVKPYVTLTRSQYPSGFKLKVSQPAVLLKPQDNVNGQNTKWLSTGERQVSMCVGVCVCVYEDGCVETPYLGIVLPPLLSVLLVLLQGGPGLPLQAARLPLLLLDQVVLFRVVLLL</sequence>
<name>A0ABV0R794_9TELE</name>
<gene>
    <name evidence="1" type="ORF">XENOCAPTIV_005169</name>
</gene>
<dbReference type="EMBL" id="JAHRIN010035166">
    <property type="protein sequence ID" value="MEQ2203906.1"/>
    <property type="molecule type" value="Genomic_DNA"/>
</dbReference>
<reference evidence="1 2" key="1">
    <citation type="submission" date="2021-06" db="EMBL/GenBank/DDBJ databases">
        <authorList>
            <person name="Palmer J.M."/>
        </authorList>
    </citation>
    <scope>NUCLEOTIDE SEQUENCE [LARGE SCALE GENOMIC DNA]</scope>
    <source>
        <strain evidence="1 2">XC_2019</strain>
        <tissue evidence="1">Muscle</tissue>
    </source>
</reference>
<proteinExistence type="predicted"/>
<dbReference type="Proteomes" id="UP001434883">
    <property type="component" value="Unassembled WGS sequence"/>
</dbReference>